<dbReference type="RefSeq" id="WP_344614929.1">
    <property type="nucleotide sequence ID" value="NZ_BAAARV010000040.1"/>
</dbReference>
<dbReference type="Gene3D" id="3.10.450.50">
    <property type="match status" value="1"/>
</dbReference>
<reference evidence="2 3" key="1">
    <citation type="journal article" date="2019" name="Int. J. Syst. Evol. Microbiol.">
        <title>The Global Catalogue of Microorganisms (GCM) 10K type strain sequencing project: providing services to taxonomists for standard genome sequencing and annotation.</title>
        <authorList>
            <consortium name="The Broad Institute Genomics Platform"/>
            <consortium name="The Broad Institute Genome Sequencing Center for Infectious Disease"/>
            <person name="Wu L."/>
            <person name="Ma J."/>
        </authorList>
    </citation>
    <scope>NUCLEOTIDE SEQUENCE [LARGE SCALE GENOMIC DNA]</scope>
    <source>
        <strain evidence="2 3">JCM 3272</strain>
    </source>
</reference>
<dbReference type="Pfam" id="PF14534">
    <property type="entry name" value="DUF4440"/>
    <property type="match status" value="1"/>
</dbReference>
<proteinExistence type="predicted"/>
<evidence type="ECO:0000259" key="1">
    <source>
        <dbReference type="PROSITE" id="PS51819"/>
    </source>
</evidence>
<dbReference type="PROSITE" id="PS51819">
    <property type="entry name" value="VOC"/>
    <property type="match status" value="1"/>
</dbReference>
<gene>
    <name evidence="2" type="ORF">GCM10010170_050110</name>
</gene>
<keyword evidence="3" id="KW-1185">Reference proteome</keyword>
<organism evidence="2 3">
    <name type="scientific">Dactylosporangium salmoneum</name>
    <dbReference type="NCBI Taxonomy" id="53361"/>
    <lineage>
        <taxon>Bacteria</taxon>
        <taxon>Bacillati</taxon>
        <taxon>Actinomycetota</taxon>
        <taxon>Actinomycetes</taxon>
        <taxon>Micromonosporales</taxon>
        <taxon>Micromonosporaceae</taxon>
        <taxon>Dactylosporangium</taxon>
    </lineage>
</organism>
<dbReference type="InterPro" id="IPR027843">
    <property type="entry name" value="DUF4440"/>
</dbReference>
<dbReference type="InterPro" id="IPR037523">
    <property type="entry name" value="VOC_core"/>
</dbReference>
<dbReference type="Proteomes" id="UP001501444">
    <property type="component" value="Unassembled WGS sequence"/>
</dbReference>
<dbReference type="SUPFAM" id="SSF54427">
    <property type="entry name" value="NTF2-like"/>
    <property type="match status" value="1"/>
</dbReference>
<feature type="domain" description="VOC" evidence="1">
    <location>
        <begin position="4"/>
        <end position="121"/>
    </location>
</feature>
<evidence type="ECO:0000313" key="2">
    <source>
        <dbReference type="EMBL" id="GAA2357007.1"/>
    </source>
</evidence>
<accession>A0ABN3GP61</accession>
<dbReference type="CDD" id="cd08351">
    <property type="entry name" value="ChaP_like"/>
    <property type="match status" value="1"/>
</dbReference>
<dbReference type="Gene3D" id="3.10.180.10">
    <property type="entry name" value="2,3-Dihydroxybiphenyl 1,2-Dioxygenase, domain 1"/>
    <property type="match status" value="1"/>
</dbReference>
<dbReference type="SUPFAM" id="SSF54593">
    <property type="entry name" value="Glyoxalase/Bleomycin resistance protein/Dihydroxybiphenyl dioxygenase"/>
    <property type="match status" value="1"/>
</dbReference>
<name>A0ABN3GP61_9ACTN</name>
<dbReference type="InterPro" id="IPR032710">
    <property type="entry name" value="NTF2-like_dom_sf"/>
</dbReference>
<protein>
    <recommendedName>
        <fullName evidence="1">VOC domain-containing protein</fullName>
    </recommendedName>
</protein>
<sequence>MTVRLDHTFVHARDARLAARDLAGTLGLPEPSWSGPFPAVRLDDGALLEFVQVTGEVTTQHYAFAVADADFDAVLARLRQQGRPFWAGPLHHGAGQINGWGSGRGFYFDSVDGHAVEVLTRPFRSSTGGAADPAELVRLVAEAYNDGDAEAAARLFEPGAVLAVAPGETVTGAALRESIGGFMGRVRHMEIRVRHIYQAGGVALLVTDHVTDLDGPGGPGGAPVRVAGTATDVARRGADGRWRYIIDNPSGSGH</sequence>
<evidence type="ECO:0000313" key="3">
    <source>
        <dbReference type="Proteomes" id="UP001501444"/>
    </source>
</evidence>
<comment type="caution">
    <text evidence="2">The sequence shown here is derived from an EMBL/GenBank/DDBJ whole genome shotgun (WGS) entry which is preliminary data.</text>
</comment>
<dbReference type="EMBL" id="BAAARV010000040">
    <property type="protein sequence ID" value="GAA2357007.1"/>
    <property type="molecule type" value="Genomic_DNA"/>
</dbReference>
<dbReference type="InterPro" id="IPR029068">
    <property type="entry name" value="Glyas_Bleomycin-R_OHBP_Dase"/>
</dbReference>